<keyword evidence="2" id="KW-1185">Reference proteome</keyword>
<proteinExistence type="predicted"/>
<name>A0ABP8N2Q7_9BACT</name>
<accession>A0ABP8N2Q7</accession>
<evidence type="ECO:0000313" key="1">
    <source>
        <dbReference type="EMBL" id="GAA4460287.1"/>
    </source>
</evidence>
<comment type="caution">
    <text evidence="1">The sequence shown here is derived from an EMBL/GenBank/DDBJ whole genome shotgun (WGS) entry which is preliminary data.</text>
</comment>
<gene>
    <name evidence="1" type="ORF">GCM10023189_35180</name>
</gene>
<evidence type="ECO:0000313" key="2">
    <source>
        <dbReference type="Proteomes" id="UP001501175"/>
    </source>
</evidence>
<sequence>MASMGIKQSILGCILTGLSSIYPALSQLVTPTAGFPSSTLRLGVQLSTAGIGFQAEKQVSAQHRLSARLGVSYLAYRKTIQVAAGEGSSLTVYPDLVLGIAQASLKWHPLRQYPFYIAAGGGYTGRPSLGVTLLTKDKITFGGLEMKAEDLGIVNASVRWHHVLGYAALGVGRPVPRRRIGVNVELGCYYLGTPDVSLNYEGFLETTTIQEQLPKIRQNIAGYRYLPSLTIALTYVIPPL</sequence>
<dbReference type="RefSeq" id="WP_345245340.1">
    <property type="nucleotide sequence ID" value="NZ_BAABHD010000032.1"/>
</dbReference>
<dbReference type="Gene3D" id="2.40.160.170">
    <property type="match status" value="1"/>
</dbReference>
<reference evidence="2" key="1">
    <citation type="journal article" date="2019" name="Int. J. Syst. Evol. Microbiol.">
        <title>The Global Catalogue of Microorganisms (GCM) 10K type strain sequencing project: providing services to taxonomists for standard genome sequencing and annotation.</title>
        <authorList>
            <consortium name="The Broad Institute Genomics Platform"/>
            <consortium name="The Broad Institute Genome Sequencing Center for Infectious Disease"/>
            <person name="Wu L."/>
            <person name="Ma J."/>
        </authorList>
    </citation>
    <scope>NUCLEOTIDE SEQUENCE [LARGE SCALE GENOMIC DNA]</scope>
    <source>
        <strain evidence="2">JCM 17927</strain>
    </source>
</reference>
<dbReference type="Proteomes" id="UP001501175">
    <property type="component" value="Unassembled WGS sequence"/>
</dbReference>
<dbReference type="EMBL" id="BAABHD010000032">
    <property type="protein sequence ID" value="GAA4460287.1"/>
    <property type="molecule type" value="Genomic_DNA"/>
</dbReference>
<protein>
    <recommendedName>
        <fullName evidence="3">Outer membrane protein beta-barrel domain-containing protein</fullName>
    </recommendedName>
</protein>
<organism evidence="1 2">
    <name type="scientific">Nibrella saemangeumensis</name>
    <dbReference type="NCBI Taxonomy" id="1084526"/>
    <lineage>
        <taxon>Bacteria</taxon>
        <taxon>Pseudomonadati</taxon>
        <taxon>Bacteroidota</taxon>
        <taxon>Cytophagia</taxon>
        <taxon>Cytophagales</taxon>
        <taxon>Spirosomataceae</taxon>
        <taxon>Nibrella</taxon>
    </lineage>
</organism>
<evidence type="ECO:0008006" key="3">
    <source>
        <dbReference type="Google" id="ProtNLM"/>
    </source>
</evidence>